<reference evidence="1 2" key="1">
    <citation type="journal article" date="2015" name="Stand. Genomic Sci.">
        <title>Genomic Encyclopedia of Bacterial and Archaeal Type Strains, Phase III: the genomes of soil and plant-associated and newly described type strains.</title>
        <authorList>
            <person name="Whitman W.B."/>
            <person name="Woyke T."/>
            <person name="Klenk H.P."/>
            <person name="Zhou Y."/>
            <person name="Lilburn T.G."/>
            <person name="Beck B.J."/>
            <person name="De Vos P."/>
            <person name="Vandamme P."/>
            <person name="Eisen J.A."/>
            <person name="Garrity G."/>
            <person name="Hugenholtz P."/>
            <person name="Kyrpides N.C."/>
        </authorList>
    </citation>
    <scope>NUCLEOTIDE SEQUENCE [LARGE SCALE GENOMIC DNA]</scope>
    <source>
        <strain evidence="1 2">CV53</strain>
    </source>
</reference>
<evidence type="ECO:0000313" key="2">
    <source>
        <dbReference type="Proteomes" id="UP000295689"/>
    </source>
</evidence>
<evidence type="ECO:0000313" key="1">
    <source>
        <dbReference type="EMBL" id="TCN27681.1"/>
    </source>
</evidence>
<proteinExistence type="predicted"/>
<dbReference type="Proteomes" id="UP000295689">
    <property type="component" value="Unassembled WGS sequence"/>
</dbReference>
<name>A0A4R2BKG0_9BACI</name>
<keyword evidence="2" id="KW-1185">Reference proteome</keyword>
<comment type="caution">
    <text evidence="1">The sequence shown here is derived from an EMBL/GenBank/DDBJ whole genome shotgun (WGS) entry which is preliminary data.</text>
</comment>
<dbReference type="EMBL" id="SLVV01000001">
    <property type="protein sequence ID" value="TCN27681.1"/>
    <property type="molecule type" value="Genomic_DNA"/>
</dbReference>
<organism evidence="1 2">
    <name type="scientific">Mesobacillus foraminis</name>
    <dbReference type="NCBI Taxonomy" id="279826"/>
    <lineage>
        <taxon>Bacteria</taxon>
        <taxon>Bacillati</taxon>
        <taxon>Bacillota</taxon>
        <taxon>Bacilli</taxon>
        <taxon>Bacillales</taxon>
        <taxon>Bacillaceae</taxon>
        <taxon>Mesobacillus</taxon>
    </lineage>
</organism>
<dbReference type="AlphaFoldDB" id="A0A4R2BKG0"/>
<sequence length="100" mass="11120">MLFGWRQTFARNSHRDVGPESVCWTISGDLKSIVSIERSQGGGNMLKAGSGIGRLSSGLSVNRYSIVNLSKWIFFIYVVIEHNPIKVVDFMLENNGGKPF</sequence>
<gene>
    <name evidence="1" type="ORF">EV146_1018</name>
</gene>
<protein>
    <submittedName>
        <fullName evidence="1">Uncharacterized protein</fullName>
    </submittedName>
</protein>
<accession>A0A4R2BKG0</accession>